<dbReference type="EMBL" id="LCAG01000014">
    <property type="protein sequence ID" value="KKR86470.1"/>
    <property type="molecule type" value="Genomic_DNA"/>
</dbReference>
<dbReference type="Proteomes" id="UP000034854">
    <property type="component" value="Unassembled WGS sequence"/>
</dbReference>
<name>A0A0G0WPR7_9BACT</name>
<protein>
    <recommendedName>
        <fullName evidence="3">DUF2292 domain-containing protein</fullName>
    </recommendedName>
</protein>
<dbReference type="Pfam" id="PF10055">
    <property type="entry name" value="DUF2292"/>
    <property type="match status" value="1"/>
</dbReference>
<sequence length="71" mass="7866">MVDYSTQHVSQALVDEVVHALKTVNTYGSIEIYVQNSVVTQITVRNIKKTSVSIHHTNPTPRKMSGTVIVT</sequence>
<evidence type="ECO:0000313" key="2">
    <source>
        <dbReference type="Proteomes" id="UP000034854"/>
    </source>
</evidence>
<proteinExistence type="predicted"/>
<gene>
    <name evidence="1" type="ORF">UU34_C0014G0006</name>
</gene>
<dbReference type="InterPro" id="IPR018743">
    <property type="entry name" value="DUF2292"/>
</dbReference>
<evidence type="ECO:0000313" key="1">
    <source>
        <dbReference type="EMBL" id="KKR86470.1"/>
    </source>
</evidence>
<accession>A0A0G0WPR7</accession>
<evidence type="ECO:0008006" key="3">
    <source>
        <dbReference type="Google" id="ProtNLM"/>
    </source>
</evidence>
<comment type="caution">
    <text evidence="1">The sequence shown here is derived from an EMBL/GenBank/DDBJ whole genome shotgun (WGS) entry which is preliminary data.</text>
</comment>
<reference evidence="1 2" key="1">
    <citation type="journal article" date="2015" name="Nature">
        <title>rRNA introns, odd ribosomes, and small enigmatic genomes across a large radiation of phyla.</title>
        <authorList>
            <person name="Brown C.T."/>
            <person name="Hug L.A."/>
            <person name="Thomas B.C."/>
            <person name="Sharon I."/>
            <person name="Castelle C.J."/>
            <person name="Singh A."/>
            <person name="Wilkins M.J."/>
            <person name="Williams K.H."/>
            <person name="Banfield J.F."/>
        </authorList>
    </citation>
    <scope>NUCLEOTIDE SEQUENCE [LARGE SCALE GENOMIC DNA]</scope>
</reference>
<dbReference type="AlphaFoldDB" id="A0A0G0WPR7"/>
<organism evidence="1 2">
    <name type="scientific">Candidatus Curtissbacteria bacterium GW2011_GWA1_41_11</name>
    <dbReference type="NCBI Taxonomy" id="1618409"/>
    <lineage>
        <taxon>Bacteria</taxon>
        <taxon>Candidatus Curtissiibacteriota</taxon>
    </lineage>
</organism>